<dbReference type="Gene3D" id="3.10.620.30">
    <property type="match status" value="1"/>
</dbReference>
<feature type="domain" description="Teneurin-like YD-shell" evidence="5">
    <location>
        <begin position="1313"/>
        <end position="1462"/>
    </location>
</feature>
<feature type="domain" description="DUF6531" evidence="4">
    <location>
        <begin position="707"/>
        <end position="769"/>
    </location>
</feature>
<dbReference type="Pfam" id="PF25023">
    <property type="entry name" value="TEN_YD-shell"/>
    <property type="match status" value="3"/>
</dbReference>
<dbReference type="InterPro" id="IPR050708">
    <property type="entry name" value="T6SS_VgrG/RHS"/>
</dbReference>
<dbReference type="NCBIfam" id="TIGR03696">
    <property type="entry name" value="Rhs_assc_core"/>
    <property type="match status" value="1"/>
</dbReference>
<dbReference type="InterPro" id="IPR031325">
    <property type="entry name" value="RHS_repeat"/>
</dbReference>
<evidence type="ECO:0000259" key="5">
    <source>
        <dbReference type="Pfam" id="PF25023"/>
    </source>
</evidence>
<dbReference type="InterPro" id="IPR056823">
    <property type="entry name" value="TEN-like_YD-shell"/>
</dbReference>
<accession>A0A6C1B6S6</accession>
<dbReference type="PANTHER" id="PTHR32305">
    <property type="match status" value="1"/>
</dbReference>
<evidence type="ECO:0000256" key="1">
    <source>
        <dbReference type="ARBA" id="ARBA00022737"/>
    </source>
</evidence>
<evidence type="ECO:0000259" key="4">
    <source>
        <dbReference type="Pfam" id="PF20148"/>
    </source>
</evidence>
<feature type="domain" description="Teneurin-like YD-shell" evidence="5">
    <location>
        <begin position="892"/>
        <end position="1264"/>
    </location>
</feature>
<sequence length="2013" mass="215382">MTFRRKLMTMALSMALLPMAANAALELQFDRAPAARNAAAGPRATQPGINRAVFSIATSEEDARAAKIRERENGKKQAANGTSIVVVEPTYQALRASGDNAPVGPGSIAELARALKGDPDLIYEYVRNNVEFYPIWGVQKGAVGAILDNQGTAFDQAELMVELLRQSGYTASYVKGRINLTAAQVQEWYGVDVSNTCGVANLLGNGQIPVSAIYIAAPGSCPSSPPPLHSVKIDHVWVKVNIGGTDYVFDPSYKPHTQKAAIDLASASGYNASTYLSSAKSGATVTTDYVQDINRTNIRSNLTTYANNLATYLRANKPVADLDDVIGGKIIMPHDGSQVRQTTLPYQDTSVTPTVWTGDVPASYKPTLRVRYAGIDQTYASDAIYGKRLSITYNGSNQPVLKLDGVTQATGSAVTPGSVGTVTFNVVHPYAQTYANQNFTQQIKAGGTFVIGNAWGSSGRGVVEHHHALLADAKASGNADDSEVVLGSSLAVLSSAWIAQTNHSDYITDRLAKTNTLFHHQVGIAGYNTAPYVDLPGNMLSVVSEEADAGKESAVFFSSTMRSSIFESTAVQQTADVSAVSTVKLVDIAAAAGDKIYDARSTNYTSVVQPALVSCSPWLTNFQNAINAGHRLILPTRCNLSEGSWSGAGYFDIYVGSSSSSIGAIIGGGLAGGFSTTTWSAGQTSNQSLENSYSPTLLEYGTDTHYGDPIDVAKGYYLYAREDMLSGLGAFPYSLGFERIYSSGLRTISGPLGRGWTHNFASSVKIGHDGFQGMGEDSALDAVGSIVEHMVALDLLSDTAKPIDKMVIATLGQRWFGDQLLNNTVIVKQGLNGEVFVKLPDGSYNPPPGNSAKLIKNVDGTYSYETAYKAKLNFDSTGKVATYVHPSGVQVKFTYSGNDLTKVENSLGRVLNITNVSGRVTQVGDGSHTIQYAYDANGNLVTFTDALSEDTTFSYDQPGRLSQVFYPTRPTTPFLTNVFDSLGRVQSQTNANGQTYTYYFAGSRSEEVAPDGESKVSYLDALGKVIKTVDELGRVTTNTYDAQSRLIKTVLPEGNSVEYAYDDAPCAAQSRCTHNVKTIKQIAKPGSGLATLTSSFTYESGFNKVATATDQRGNTTTYTYTAQGNPLTVTSPADSSGVQPTTTYGYTSFTPSGFPAFYLQTSQTTKTSSSNSVVTNSTYLAANKYVPQTTVLDSGSGKLNLTTTYTYDAVGNLTVVNGPRTDVTDTVTNTYDAERRLVTSTDALGKATVRAYDAEGRLVRSSAQIGTQWLVTCVSYTPTGKVSRRWGPAQTASSSTCPSAAAPVKVTDYTYNNRDWVSRVTENLTTAEGGDRLTDTSYFADGSVATVERAVGTGLAQTYAAYTYTDNGLVKSLEDANGNLTTYEYDGHDRKIKTRYPDKVTAGVSSSTDYEQYGYDAVSNLTSLRKRNGQSVTLAYDNLNRLISRTYPTSADNVSFAYDLVGRRTAANMTGGSYAVSYQWDNAGRLVSTTAGGKTLSYQYDAAGNRTRTTWPEASTFYVTTAFDALNRPTAIKEMGTTNLATYAYDDLSRRTTVTLGNGTTTTLGYNAQGVLASLAHDLTGTTADVTYTYTRNQTQELTKQIWSNNVYQWSGASNGTQAYSSNGLNQYTNVAGSSIAYDPNGNLSGDGVWSYGYDLDNRLKSASKTGYTASLAYDAEGRLRQTTLAGMVTNLLYDGVEVLAEYNASGTLLRRYVHGPGVDEPIVWYEGSGTISKTWFYTDHLGSVVGQADASGSNTATYSYGPFGEPNTTTGTRFRYTGQQYLSGLNLYYYKARFYSPAIGRFLQTDPIGYRDDLNIYAYVGNSPIGMNDPTGLAANPVATFIRQSAKYLGVKAAGASLRAAKQRAVAAAWKMERQLVDKTGKGTRSWTRAQREELLETGKVKGFHGDHINSASGSPTMAGNPDNIQFLTEAEHIARHQAAGGTQVPVYGEIVDRTAGGTLPRLADRSGYSIKGAALGAAAATLSGVASAAEVAGDVMDAISPFGIFHSEGLK</sequence>
<dbReference type="Pfam" id="PF05593">
    <property type="entry name" value="RHS_repeat"/>
    <property type="match status" value="1"/>
</dbReference>
<feature type="domain" description="Tox-GHH" evidence="3">
    <location>
        <begin position="1859"/>
        <end position="1929"/>
    </location>
</feature>
<dbReference type="Proteomes" id="UP000501991">
    <property type="component" value="Chromosome"/>
</dbReference>
<keyword evidence="1" id="KW-0677">Repeat</keyword>
<gene>
    <name evidence="6" type="ORF">G3580_18335</name>
</gene>
<evidence type="ECO:0000313" key="7">
    <source>
        <dbReference type="Proteomes" id="UP000501991"/>
    </source>
</evidence>
<keyword evidence="2" id="KW-0732">Signal</keyword>
<protein>
    <submittedName>
        <fullName evidence="6">RHS repeat protein</fullName>
    </submittedName>
</protein>
<name>A0A6C1B6S6_9RHOO</name>
<dbReference type="NCBIfam" id="TIGR01643">
    <property type="entry name" value="YD_repeat_2x"/>
    <property type="match status" value="5"/>
</dbReference>
<reference evidence="6 7" key="1">
    <citation type="submission" date="2020-02" db="EMBL/GenBank/DDBJ databases">
        <title>Nitrogenibacter mangrovi gen. nov., sp. nov. isolated from mangrove sediment, a denitrifying betaproteobacterium.</title>
        <authorList>
            <person name="Liao H."/>
            <person name="Tian Y."/>
        </authorList>
    </citation>
    <scope>NUCLEOTIDE SEQUENCE [LARGE SCALE GENOMIC DNA]</scope>
    <source>
        <strain evidence="6 7">M9-3-2</strain>
    </source>
</reference>
<dbReference type="RefSeq" id="WP_173767971.1">
    <property type="nucleotide sequence ID" value="NZ_CP048836.1"/>
</dbReference>
<dbReference type="Gene3D" id="2.180.10.10">
    <property type="entry name" value="RHS repeat-associated core"/>
    <property type="match status" value="3"/>
</dbReference>
<dbReference type="InterPro" id="IPR038765">
    <property type="entry name" value="Papain-like_cys_pep_sf"/>
</dbReference>
<evidence type="ECO:0000259" key="3">
    <source>
        <dbReference type="Pfam" id="PF15636"/>
    </source>
</evidence>
<evidence type="ECO:0000256" key="2">
    <source>
        <dbReference type="SAM" id="SignalP"/>
    </source>
</evidence>
<dbReference type="EMBL" id="CP048836">
    <property type="protein sequence ID" value="QID19401.1"/>
    <property type="molecule type" value="Genomic_DNA"/>
</dbReference>
<keyword evidence="7" id="KW-1185">Reference proteome</keyword>
<organism evidence="6 7">
    <name type="scientific">Nitrogeniibacter mangrovi</name>
    <dbReference type="NCBI Taxonomy" id="2016596"/>
    <lineage>
        <taxon>Bacteria</taxon>
        <taxon>Pseudomonadati</taxon>
        <taxon>Pseudomonadota</taxon>
        <taxon>Betaproteobacteria</taxon>
        <taxon>Rhodocyclales</taxon>
        <taxon>Zoogloeaceae</taxon>
        <taxon>Nitrogeniibacter</taxon>
    </lineage>
</organism>
<dbReference type="InterPro" id="IPR045351">
    <property type="entry name" value="DUF6531"/>
</dbReference>
<dbReference type="InterPro" id="IPR028916">
    <property type="entry name" value="Tox-GHH_dom"/>
</dbReference>
<dbReference type="PANTHER" id="PTHR32305:SF15">
    <property type="entry name" value="PROTEIN RHSA-RELATED"/>
    <property type="match status" value="1"/>
</dbReference>
<dbReference type="SUPFAM" id="SSF54001">
    <property type="entry name" value="Cysteine proteinases"/>
    <property type="match status" value="1"/>
</dbReference>
<dbReference type="InterPro" id="IPR006530">
    <property type="entry name" value="YD"/>
</dbReference>
<dbReference type="InterPro" id="IPR022385">
    <property type="entry name" value="Rhs_assc_core"/>
</dbReference>
<evidence type="ECO:0000313" key="6">
    <source>
        <dbReference type="EMBL" id="QID19401.1"/>
    </source>
</evidence>
<dbReference type="KEGG" id="azq:G3580_18335"/>
<feature type="domain" description="Teneurin-like YD-shell" evidence="5">
    <location>
        <begin position="1561"/>
        <end position="1825"/>
    </location>
</feature>
<feature type="signal peptide" evidence="2">
    <location>
        <begin position="1"/>
        <end position="23"/>
    </location>
</feature>
<proteinExistence type="predicted"/>
<dbReference type="Pfam" id="PF15636">
    <property type="entry name" value="Tox-GHH"/>
    <property type="match status" value="1"/>
</dbReference>
<dbReference type="Pfam" id="PF20148">
    <property type="entry name" value="DUF6531"/>
    <property type="match status" value="1"/>
</dbReference>
<feature type="chain" id="PRO_5025618234" evidence="2">
    <location>
        <begin position="24"/>
        <end position="2013"/>
    </location>
</feature>